<accession>A0ACA9PP92</accession>
<comment type="caution">
    <text evidence="1">The sequence shown here is derived from an EMBL/GenBank/DDBJ whole genome shotgun (WGS) entry which is preliminary data.</text>
</comment>
<sequence length="185" mass="20619">MINDVLCTCVWCLQGTNGQGKLVSRATCARHLTKQKKTWPKSTDMPTIQRQLATPISTLLPVQTYLDKDNCDNNKLTNIRDEESSNESNESLEVQEGDIISEESSNETDDLVESLDVQDGSIMSEESSNETVDLVELLDVQDGSMMSEESFNETDNLVELLDIQEGNTIFEESSNESDDLSKSLE</sequence>
<organism evidence="1 2">
    <name type="scientific">Cetraspora pellucida</name>
    <dbReference type="NCBI Taxonomy" id="1433469"/>
    <lineage>
        <taxon>Eukaryota</taxon>
        <taxon>Fungi</taxon>
        <taxon>Fungi incertae sedis</taxon>
        <taxon>Mucoromycota</taxon>
        <taxon>Glomeromycotina</taxon>
        <taxon>Glomeromycetes</taxon>
        <taxon>Diversisporales</taxon>
        <taxon>Gigasporaceae</taxon>
        <taxon>Cetraspora</taxon>
    </lineage>
</organism>
<feature type="non-terminal residue" evidence="1">
    <location>
        <position position="185"/>
    </location>
</feature>
<dbReference type="Proteomes" id="UP000789366">
    <property type="component" value="Unassembled WGS sequence"/>
</dbReference>
<proteinExistence type="predicted"/>
<evidence type="ECO:0000313" key="2">
    <source>
        <dbReference type="Proteomes" id="UP000789366"/>
    </source>
</evidence>
<name>A0ACA9PP92_9GLOM</name>
<keyword evidence="2" id="KW-1185">Reference proteome</keyword>
<gene>
    <name evidence="1" type="ORF">SPELUC_LOCUS12219</name>
</gene>
<protein>
    <submittedName>
        <fullName evidence="1">3392_t:CDS:1</fullName>
    </submittedName>
</protein>
<evidence type="ECO:0000313" key="1">
    <source>
        <dbReference type="EMBL" id="CAG8717592.1"/>
    </source>
</evidence>
<dbReference type="EMBL" id="CAJVPW010028174">
    <property type="protein sequence ID" value="CAG8717592.1"/>
    <property type="molecule type" value="Genomic_DNA"/>
</dbReference>
<reference evidence="1" key="1">
    <citation type="submission" date="2021-06" db="EMBL/GenBank/DDBJ databases">
        <authorList>
            <person name="Kallberg Y."/>
            <person name="Tangrot J."/>
            <person name="Rosling A."/>
        </authorList>
    </citation>
    <scope>NUCLEOTIDE SEQUENCE</scope>
    <source>
        <strain evidence="1">28 12/20/2015</strain>
    </source>
</reference>